<keyword evidence="6" id="KW-1185">Reference proteome</keyword>
<feature type="domain" description="Glycosyltransferase 2-like" evidence="4">
    <location>
        <begin position="5"/>
        <end position="124"/>
    </location>
</feature>
<dbReference type="InterPro" id="IPR029044">
    <property type="entry name" value="Nucleotide-diphossugar_trans"/>
</dbReference>
<feature type="region of interest" description="Disordered" evidence="2">
    <location>
        <begin position="320"/>
        <end position="339"/>
    </location>
</feature>
<evidence type="ECO:0000313" key="6">
    <source>
        <dbReference type="Proteomes" id="UP000319255"/>
    </source>
</evidence>
<dbReference type="PANTHER" id="PTHR43630:SF2">
    <property type="entry name" value="GLYCOSYLTRANSFERASE"/>
    <property type="match status" value="1"/>
</dbReference>
<gene>
    <name evidence="5" type="ORF">FJM51_15685</name>
</gene>
<dbReference type="InterPro" id="IPR001173">
    <property type="entry name" value="Glyco_trans_2-like"/>
</dbReference>
<dbReference type="GO" id="GO:0016740">
    <property type="term" value="F:transferase activity"/>
    <property type="evidence" value="ECO:0007669"/>
    <property type="project" value="UniProtKB-KW"/>
</dbReference>
<dbReference type="Pfam" id="PF00535">
    <property type="entry name" value="Glycos_transf_2"/>
    <property type="match status" value="1"/>
</dbReference>
<feature type="transmembrane region" description="Helical" evidence="3">
    <location>
        <begin position="288"/>
        <end position="306"/>
    </location>
</feature>
<keyword evidence="3" id="KW-1133">Transmembrane helix</keyword>
<evidence type="ECO:0000259" key="4">
    <source>
        <dbReference type="Pfam" id="PF00535"/>
    </source>
</evidence>
<dbReference type="OrthoDB" id="8416156at2"/>
<dbReference type="AlphaFoldDB" id="A0A501WLT6"/>
<comment type="caution">
    <text evidence="5">The sequence shown here is derived from an EMBL/GenBank/DDBJ whole genome shotgun (WGS) entry which is preliminary data.</text>
</comment>
<dbReference type="SUPFAM" id="SSF53448">
    <property type="entry name" value="Nucleotide-diphospho-sugar transferases"/>
    <property type="match status" value="1"/>
</dbReference>
<keyword evidence="5" id="KW-0808">Transferase</keyword>
<keyword evidence="3" id="KW-0812">Transmembrane</keyword>
<organism evidence="5 6">
    <name type="scientific">Amaricoccus solimangrovi</name>
    <dbReference type="NCBI Taxonomy" id="2589815"/>
    <lineage>
        <taxon>Bacteria</taxon>
        <taxon>Pseudomonadati</taxon>
        <taxon>Pseudomonadota</taxon>
        <taxon>Alphaproteobacteria</taxon>
        <taxon>Rhodobacterales</taxon>
        <taxon>Paracoccaceae</taxon>
        <taxon>Amaricoccus</taxon>
    </lineage>
</organism>
<keyword evidence="3" id="KW-0472">Membrane</keyword>
<dbReference type="Proteomes" id="UP000319255">
    <property type="component" value="Unassembled WGS sequence"/>
</dbReference>
<feature type="transmembrane region" description="Helical" evidence="3">
    <location>
        <begin position="253"/>
        <end position="276"/>
    </location>
</feature>
<reference evidence="5 6" key="1">
    <citation type="submission" date="2019-06" db="EMBL/GenBank/DDBJ databases">
        <title>A novel bacterium of genus Amaricoccus, isolated from marine sediment.</title>
        <authorList>
            <person name="Huang H."/>
            <person name="Mo K."/>
            <person name="Hu Y."/>
        </authorList>
    </citation>
    <scope>NUCLEOTIDE SEQUENCE [LARGE SCALE GENOMIC DNA]</scope>
    <source>
        <strain evidence="5 6">HB172011</strain>
    </source>
</reference>
<dbReference type="PANTHER" id="PTHR43630">
    <property type="entry name" value="POLY-BETA-1,6-N-ACETYL-D-GLUCOSAMINE SYNTHASE"/>
    <property type="match status" value="1"/>
</dbReference>
<dbReference type="EMBL" id="VFRP01000017">
    <property type="protein sequence ID" value="TPE49114.1"/>
    <property type="molecule type" value="Genomic_DNA"/>
</dbReference>
<dbReference type="Gene3D" id="3.90.550.10">
    <property type="entry name" value="Spore Coat Polysaccharide Biosynthesis Protein SpsA, Chain A"/>
    <property type="match status" value="1"/>
</dbReference>
<evidence type="ECO:0000256" key="2">
    <source>
        <dbReference type="SAM" id="MobiDB-lite"/>
    </source>
</evidence>
<evidence type="ECO:0000256" key="1">
    <source>
        <dbReference type="ARBA" id="ARBA00038494"/>
    </source>
</evidence>
<proteinExistence type="inferred from homology"/>
<comment type="similarity">
    <text evidence="1">Belongs to the glycosyltransferase 2 family. WaaE/KdtX subfamily.</text>
</comment>
<evidence type="ECO:0000256" key="3">
    <source>
        <dbReference type="SAM" id="Phobius"/>
    </source>
</evidence>
<sequence>MDVTIGIKALNEERHIARAIEAALAGLDGLSGEVILADSCSTDRTTEIAAGYPIRVVQLANPAERRCGAGAQLAFQHARGDYFYMLDGDMVLDRDFVSAAKAFLDAHPDVAAVGGRVREMNLDNAEFRIRAKALESDPNRRPGIVEWLDGGGLYRTRALREVGWFADRNLHGCEELELGARLRARGWKAARIDRDAVDHYGHQEESYRLLLRRFRSGYAGAGGEALRAALGRPHLGIVLRRLPRIGVSLIVTLWWLALAATLVAGFWTALLVLLALPVAFLSWRRRSLRVGIFSLASWNLGALAFWRGLVRRRVPPDQPLASRELPSAAPPAALGRAAE</sequence>
<dbReference type="RefSeq" id="WP_140455087.1">
    <property type="nucleotide sequence ID" value="NZ_VFRP01000017.1"/>
</dbReference>
<accession>A0A501WLT6</accession>
<protein>
    <submittedName>
        <fullName evidence="5">Glycosyltransferase</fullName>
    </submittedName>
</protein>
<name>A0A501WLT6_9RHOB</name>
<evidence type="ECO:0000313" key="5">
    <source>
        <dbReference type="EMBL" id="TPE49114.1"/>
    </source>
</evidence>